<gene>
    <name evidence="6" type="ORF">CVM73_19670</name>
</gene>
<dbReference type="RefSeq" id="WP_100233514.1">
    <property type="nucleotide sequence ID" value="NZ_PGVG01000015.1"/>
</dbReference>
<dbReference type="Proteomes" id="UP000231194">
    <property type="component" value="Unassembled WGS sequence"/>
</dbReference>
<dbReference type="Gene3D" id="3.40.190.290">
    <property type="match status" value="1"/>
</dbReference>
<protein>
    <recommendedName>
        <fullName evidence="5">LysR substrate-binding domain-containing protein</fullName>
    </recommendedName>
</protein>
<keyword evidence="2" id="KW-0805">Transcription regulation</keyword>
<dbReference type="SUPFAM" id="SSF53850">
    <property type="entry name" value="Periplasmic binding protein-like II"/>
    <property type="match status" value="1"/>
</dbReference>
<dbReference type="GO" id="GO:0006355">
    <property type="term" value="P:regulation of DNA-templated transcription"/>
    <property type="evidence" value="ECO:0007669"/>
    <property type="project" value="TreeGrafter"/>
</dbReference>
<organism evidence="6 7">
    <name type="scientific">Bradyrhizobium forestalis</name>
    <dbReference type="NCBI Taxonomy" id="1419263"/>
    <lineage>
        <taxon>Bacteria</taxon>
        <taxon>Pseudomonadati</taxon>
        <taxon>Pseudomonadota</taxon>
        <taxon>Alphaproteobacteria</taxon>
        <taxon>Hyphomicrobiales</taxon>
        <taxon>Nitrobacteraceae</taxon>
        <taxon>Bradyrhizobium</taxon>
    </lineage>
</organism>
<proteinExistence type="inferred from homology"/>
<evidence type="ECO:0000256" key="1">
    <source>
        <dbReference type="ARBA" id="ARBA00009437"/>
    </source>
</evidence>
<evidence type="ECO:0000259" key="5">
    <source>
        <dbReference type="Pfam" id="PF03466"/>
    </source>
</evidence>
<name>A0A2M8R758_9BRAD</name>
<evidence type="ECO:0000256" key="2">
    <source>
        <dbReference type="ARBA" id="ARBA00023015"/>
    </source>
</evidence>
<keyword evidence="4" id="KW-0804">Transcription</keyword>
<evidence type="ECO:0000256" key="4">
    <source>
        <dbReference type="ARBA" id="ARBA00023163"/>
    </source>
</evidence>
<dbReference type="Pfam" id="PF03466">
    <property type="entry name" value="LysR_substrate"/>
    <property type="match status" value="1"/>
</dbReference>
<evidence type="ECO:0000313" key="6">
    <source>
        <dbReference type="EMBL" id="PJG53665.1"/>
    </source>
</evidence>
<evidence type="ECO:0000313" key="7">
    <source>
        <dbReference type="Proteomes" id="UP000231194"/>
    </source>
</evidence>
<dbReference type="PANTHER" id="PTHR30126">
    <property type="entry name" value="HTH-TYPE TRANSCRIPTIONAL REGULATOR"/>
    <property type="match status" value="1"/>
</dbReference>
<dbReference type="OrthoDB" id="8479357at2"/>
<keyword evidence="7" id="KW-1185">Reference proteome</keyword>
<comment type="similarity">
    <text evidence="1">Belongs to the LysR transcriptional regulatory family.</text>
</comment>
<evidence type="ECO:0000256" key="3">
    <source>
        <dbReference type="ARBA" id="ARBA00023125"/>
    </source>
</evidence>
<comment type="caution">
    <text evidence="6">The sequence shown here is derived from an EMBL/GenBank/DDBJ whole genome shotgun (WGS) entry which is preliminary data.</text>
</comment>
<dbReference type="AlphaFoldDB" id="A0A2M8R758"/>
<dbReference type="InterPro" id="IPR005119">
    <property type="entry name" value="LysR_subst-bd"/>
</dbReference>
<keyword evidence="3" id="KW-0238">DNA-binding</keyword>
<dbReference type="GO" id="GO:0000976">
    <property type="term" value="F:transcription cis-regulatory region binding"/>
    <property type="evidence" value="ECO:0007669"/>
    <property type="project" value="TreeGrafter"/>
</dbReference>
<feature type="domain" description="LysR substrate-binding" evidence="5">
    <location>
        <begin position="4"/>
        <end position="105"/>
    </location>
</feature>
<reference evidence="6 7" key="1">
    <citation type="submission" date="2017-11" db="EMBL/GenBank/DDBJ databases">
        <title>Bradyrhizobium forestalis sp. nov., an efficient nitrogen-fixing bacterium isolated from nodules of forest legume species in the Amazon.</title>
        <authorList>
            <person name="Costa E.M."/>
            <person name="Guimaraes A."/>
            <person name="Carvalho T.S."/>
            <person name="Rodrigues T.L."/>
            <person name="Ribeiro P.R.A."/>
            <person name="Lebbe L."/>
            <person name="Willems A."/>
            <person name="Moreira F.M.S."/>
        </authorList>
    </citation>
    <scope>NUCLEOTIDE SEQUENCE [LARGE SCALE GENOMIC DNA]</scope>
    <source>
        <strain evidence="6 7">INPA54B</strain>
    </source>
</reference>
<dbReference type="EMBL" id="PGVG01000015">
    <property type="protein sequence ID" value="PJG53665.1"/>
    <property type="molecule type" value="Genomic_DNA"/>
</dbReference>
<accession>A0A2M8R758</accession>
<dbReference type="PANTHER" id="PTHR30126:SF40">
    <property type="entry name" value="HTH-TYPE TRANSCRIPTIONAL REGULATOR GLTR"/>
    <property type="match status" value="1"/>
</dbReference>
<sequence>MNDLKTIVFQIGCSYRQKLEAALAEMGIAVAQPLEFGSLDAIVSCVSAGVGVTLLPRGVIAPALKNGQVAVHKLPPSRAMVETVFVRRHDAYVSSAMKALFDLLGSKPESKRAAMIVGALQNSSPSRYPAHS</sequence>